<keyword evidence="1" id="KW-0694">RNA-binding</keyword>
<feature type="transmembrane region" description="Helical" evidence="3">
    <location>
        <begin position="473"/>
        <end position="491"/>
    </location>
</feature>
<dbReference type="SUPFAM" id="SSF54928">
    <property type="entry name" value="RNA-binding domain, RBD"/>
    <property type="match status" value="1"/>
</dbReference>
<accession>A0A8K9XVK7</accession>
<feature type="region of interest" description="Disordered" evidence="2">
    <location>
        <begin position="250"/>
        <end position="392"/>
    </location>
</feature>
<dbReference type="GO" id="GO:0005681">
    <property type="term" value="C:spliceosomal complex"/>
    <property type="evidence" value="ECO:0007669"/>
    <property type="project" value="TreeGrafter"/>
</dbReference>
<dbReference type="InterPro" id="IPR000504">
    <property type="entry name" value="RRM_dom"/>
</dbReference>
<dbReference type="Ensembl" id="ENSOMYT00000120223.1">
    <property type="protein sequence ID" value="ENSOMYP00000138027.1"/>
    <property type="gene ID" value="ENSOMYG00000060282.1"/>
</dbReference>
<dbReference type="PANTHER" id="PTHR18806">
    <property type="entry name" value="RBM25 PROTEIN"/>
    <property type="match status" value="1"/>
</dbReference>
<protein>
    <recommendedName>
        <fullName evidence="4">RRM domain-containing protein</fullName>
    </recommendedName>
</protein>
<feature type="region of interest" description="Disordered" evidence="2">
    <location>
        <begin position="150"/>
        <end position="179"/>
    </location>
</feature>
<evidence type="ECO:0000313" key="5">
    <source>
        <dbReference type="Ensembl" id="ENSOMYP00000138027.1"/>
    </source>
</evidence>
<evidence type="ECO:0000256" key="2">
    <source>
        <dbReference type="SAM" id="MobiDB-lite"/>
    </source>
</evidence>
<keyword evidence="3" id="KW-0812">Transmembrane</keyword>
<dbReference type="GO" id="GO:0003729">
    <property type="term" value="F:mRNA binding"/>
    <property type="evidence" value="ECO:0007669"/>
    <property type="project" value="TreeGrafter"/>
</dbReference>
<dbReference type="Pfam" id="PF00076">
    <property type="entry name" value="RRM_1"/>
    <property type="match status" value="1"/>
</dbReference>
<evidence type="ECO:0000259" key="4">
    <source>
        <dbReference type="PROSITE" id="PS50102"/>
    </source>
</evidence>
<reference evidence="5" key="1">
    <citation type="submission" date="2020-07" db="EMBL/GenBank/DDBJ databases">
        <title>A long reads based de novo assembly of the rainbow trout Arlee double haploid line genome.</title>
        <authorList>
            <person name="Gao G."/>
            <person name="Palti Y."/>
        </authorList>
    </citation>
    <scope>NUCLEOTIDE SEQUENCE [LARGE SCALE GENOMIC DNA]</scope>
</reference>
<organism evidence="5 6">
    <name type="scientific">Oncorhynchus mykiss</name>
    <name type="common">Rainbow trout</name>
    <name type="synonym">Salmo gairdneri</name>
    <dbReference type="NCBI Taxonomy" id="8022"/>
    <lineage>
        <taxon>Eukaryota</taxon>
        <taxon>Metazoa</taxon>
        <taxon>Chordata</taxon>
        <taxon>Craniata</taxon>
        <taxon>Vertebrata</taxon>
        <taxon>Euteleostomi</taxon>
        <taxon>Actinopterygii</taxon>
        <taxon>Neopterygii</taxon>
        <taxon>Teleostei</taxon>
        <taxon>Protacanthopterygii</taxon>
        <taxon>Salmoniformes</taxon>
        <taxon>Salmonidae</taxon>
        <taxon>Salmoninae</taxon>
        <taxon>Oncorhynchus</taxon>
    </lineage>
</organism>
<keyword evidence="6" id="KW-1185">Reference proteome</keyword>
<dbReference type="Gene3D" id="3.30.70.330">
    <property type="match status" value="1"/>
</dbReference>
<evidence type="ECO:0000256" key="1">
    <source>
        <dbReference type="PROSITE-ProRule" id="PRU00176"/>
    </source>
</evidence>
<evidence type="ECO:0000313" key="6">
    <source>
        <dbReference type="Proteomes" id="UP000694395"/>
    </source>
</evidence>
<feature type="compositionally biased region" description="Acidic residues" evidence="2">
    <location>
        <begin position="161"/>
        <end position="174"/>
    </location>
</feature>
<feature type="region of interest" description="Disordered" evidence="2">
    <location>
        <begin position="39"/>
        <end position="63"/>
    </location>
</feature>
<dbReference type="GeneTree" id="ENSGT00730000111019"/>
<reference evidence="5" key="2">
    <citation type="submission" date="2025-08" db="UniProtKB">
        <authorList>
            <consortium name="Ensembl"/>
        </authorList>
    </citation>
    <scope>IDENTIFICATION</scope>
</reference>
<dbReference type="GO" id="GO:0000381">
    <property type="term" value="P:regulation of alternative mRNA splicing, via spliceosome"/>
    <property type="evidence" value="ECO:0007669"/>
    <property type="project" value="TreeGrafter"/>
</dbReference>
<dbReference type="InterPro" id="IPR012677">
    <property type="entry name" value="Nucleotide-bd_a/b_plait_sf"/>
</dbReference>
<dbReference type="InterPro" id="IPR034268">
    <property type="entry name" value="RBM25_RRM"/>
</dbReference>
<proteinExistence type="predicted"/>
<dbReference type="Proteomes" id="UP000694395">
    <property type="component" value="Chromosome 19"/>
</dbReference>
<dbReference type="PANTHER" id="PTHR18806:SF4">
    <property type="entry name" value="RNA-BINDING PROTEIN 25"/>
    <property type="match status" value="1"/>
</dbReference>
<dbReference type="InterPro" id="IPR035979">
    <property type="entry name" value="RBD_domain_sf"/>
</dbReference>
<reference evidence="5" key="3">
    <citation type="submission" date="2025-09" db="UniProtKB">
        <authorList>
            <consortium name="Ensembl"/>
        </authorList>
    </citation>
    <scope>IDENTIFICATION</scope>
</reference>
<evidence type="ECO:0000256" key="3">
    <source>
        <dbReference type="SAM" id="Phobius"/>
    </source>
</evidence>
<feature type="domain" description="RRM" evidence="4">
    <location>
        <begin position="63"/>
        <end position="140"/>
    </location>
</feature>
<sequence length="504" mass="60444">MMMSLGFLPGTPMIPVHMGIMTSAPTVLVPTTVSMVQKPPAQRKELNPVRAKENQEGGSGPTTTVFVGNISEKASDMLVRQLLAKCGLVLSWKRVQGASGKLQAFGFCEYKEPESTLRSLRLLHELLLGDKKLLVKVDAKTKAQLEEWKARKRNSNGDGLKEEEEEEEEEDLDEDTKRRDQIVKGAIEGLIREYGSELNAPSQDGDNQPRKKKREKKEEVVASPHPLLRGEDINVMEMEDDKRDLISREISKFRDTHKKLEEEKGKKEQERQEIDKDRRERDKERERERERRDREREKEKERNDNIKERERDRDRDRIDRERERTKERERERGERERGERERGERERGERERGERERVKERSREVSKDRSKSRERSRDEKKHDREEDQEEAYERRKLERKMRDKETAYQERLKNWEIRERKKARDYDKENQREEERRHEMVREMILYSGAKKYLVSHQLCKFSHLKRRERPVIVAKLVFEYIYFISFAIFMNRKSCVMLTHLRL</sequence>
<keyword evidence="3" id="KW-0472">Membrane</keyword>
<keyword evidence="3" id="KW-1133">Transmembrane helix</keyword>
<dbReference type="CDD" id="cd12446">
    <property type="entry name" value="RRM_RBM25"/>
    <property type="match status" value="1"/>
</dbReference>
<dbReference type="PROSITE" id="PS50102">
    <property type="entry name" value="RRM"/>
    <property type="match status" value="1"/>
</dbReference>
<name>A0A8K9XVK7_ONCMY</name>
<feature type="compositionally biased region" description="Basic and acidic residues" evidence="2">
    <location>
        <begin position="42"/>
        <end position="55"/>
    </location>
</feature>
<dbReference type="SMART" id="SM00360">
    <property type="entry name" value="RRM"/>
    <property type="match status" value="1"/>
</dbReference>
<dbReference type="AlphaFoldDB" id="A0A8K9XVK7"/>
<dbReference type="InterPro" id="IPR052768">
    <property type="entry name" value="RBM25"/>
</dbReference>
<feature type="region of interest" description="Disordered" evidence="2">
    <location>
        <begin position="193"/>
        <end position="237"/>
    </location>
</feature>